<evidence type="ECO:0000256" key="5">
    <source>
        <dbReference type="ARBA" id="ARBA00022842"/>
    </source>
</evidence>
<dbReference type="PANTHER" id="PTHR10229:SF0">
    <property type="entry name" value="GTP-BINDING PROTEIN 6-RELATED"/>
    <property type="match status" value="1"/>
</dbReference>
<comment type="caution">
    <text evidence="8">The sequence shown here is derived from an EMBL/GenBank/DDBJ whole genome shotgun (WGS) entry which is preliminary data.</text>
</comment>
<dbReference type="NCBIfam" id="TIGR03156">
    <property type="entry name" value="GTP_HflX"/>
    <property type="match status" value="1"/>
</dbReference>
<dbReference type="Gene3D" id="6.10.250.2860">
    <property type="match status" value="1"/>
</dbReference>
<dbReference type="Pfam" id="PF01926">
    <property type="entry name" value="MMR_HSR1"/>
    <property type="match status" value="1"/>
</dbReference>
<dbReference type="InterPro" id="IPR005225">
    <property type="entry name" value="Small_GTP-bd"/>
</dbReference>
<dbReference type="InterPro" id="IPR027417">
    <property type="entry name" value="P-loop_NTPase"/>
</dbReference>
<dbReference type="GO" id="GO:0005737">
    <property type="term" value="C:cytoplasm"/>
    <property type="evidence" value="ECO:0007669"/>
    <property type="project" value="UniProtKB-SubCell"/>
</dbReference>
<keyword evidence="3" id="KW-0479">Metal-binding</keyword>
<dbReference type="PRINTS" id="PR00326">
    <property type="entry name" value="GTP1OBG"/>
</dbReference>
<evidence type="ECO:0000256" key="6">
    <source>
        <dbReference type="ARBA" id="ARBA00023134"/>
    </source>
</evidence>
<evidence type="ECO:0000313" key="8">
    <source>
        <dbReference type="EMBL" id="KKL82267.1"/>
    </source>
</evidence>
<dbReference type="InterPro" id="IPR025121">
    <property type="entry name" value="GTPase_HflX_N"/>
</dbReference>
<dbReference type="InterPro" id="IPR042108">
    <property type="entry name" value="GTPase_HflX_N_sf"/>
</dbReference>
<dbReference type="InterPro" id="IPR030394">
    <property type="entry name" value="G_HFLX_dom"/>
</dbReference>
<dbReference type="Gene3D" id="3.40.50.11060">
    <property type="entry name" value="GTPase HflX, N-terminal domain"/>
    <property type="match status" value="1"/>
</dbReference>
<dbReference type="PROSITE" id="PS51705">
    <property type="entry name" value="G_HFLX"/>
    <property type="match status" value="1"/>
</dbReference>
<gene>
    <name evidence="8" type="ORF">LCGC14_1986460</name>
</gene>
<comment type="subcellular location">
    <subcellularLocation>
        <location evidence="1">Cytoplasm</location>
    </subcellularLocation>
</comment>
<reference evidence="8" key="1">
    <citation type="journal article" date="2015" name="Nature">
        <title>Complex archaea that bridge the gap between prokaryotes and eukaryotes.</title>
        <authorList>
            <person name="Spang A."/>
            <person name="Saw J.H."/>
            <person name="Jorgensen S.L."/>
            <person name="Zaremba-Niedzwiedzka K."/>
            <person name="Martijn J."/>
            <person name="Lind A.E."/>
            <person name="van Eijk R."/>
            <person name="Schleper C."/>
            <person name="Guy L."/>
            <person name="Ettema T.J."/>
        </authorList>
    </citation>
    <scope>NUCLEOTIDE SEQUENCE</scope>
</reference>
<dbReference type="Pfam" id="PF13167">
    <property type="entry name" value="GTP-bdg_N"/>
    <property type="match status" value="1"/>
</dbReference>
<feature type="non-terminal residue" evidence="8">
    <location>
        <position position="1"/>
    </location>
</feature>
<dbReference type="GO" id="GO:0005525">
    <property type="term" value="F:GTP binding"/>
    <property type="evidence" value="ECO:0007669"/>
    <property type="project" value="UniProtKB-KW"/>
</dbReference>
<protein>
    <recommendedName>
        <fullName evidence="7">Hflx-type G domain-containing protein</fullName>
    </recommendedName>
</protein>
<keyword evidence="4" id="KW-0547">Nucleotide-binding</keyword>
<dbReference type="HAMAP" id="MF_00900">
    <property type="entry name" value="GTPase_HflX"/>
    <property type="match status" value="1"/>
</dbReference>
<sequence>FCRMVELKRIDVSVRAERAILLHAILHNGQNNKNSLIELKSLADTAGARVLDSFVQRRGSIDPSFYVGKGKALQLANLCKDKDVDVVICDDDLTPAQVRNLEKVIDTKVIDRSELILDIFATRAKTAQAKLQVELAQLEYTKPRLKRMWTHLSRIEGGIGTRGPGEKQLEVDRRLVSNRILALKKKLRQIEKRKETQVKSRKEYTTVSLVGYTNAGKSTLMNRLTDAEVFVEDKLFATLDTKTSLCQLGNGKKVILSDTVGFIKNLPHHLISSFQATLEEVRWADFLLHVVDISSSDVIEQVDSVNNVLKGLGCDKKPIIMVLNKIDALEDTSVVAFFKSKYDNALTISARNAQGLEKLKQKIVSFAEKECVEIKLVCSVSNGKLLAYIYENSRVLNRTFADSSVSFHILIDEENLSKLYYLGGEGLSITHIL</sequence>
<dbReference type="GO" id="GO:0046872">
    <property type="term" value="F:metal ion binding"/>
    <property type="evidence" value="ECO:0007669"/>
    <property type="project" value="UniProtKB-KW"/>
</dbReference>
<dbReference type="EMBL" id="LAZR01022319">
    <property type="protein sequence ID" value="KKL82267.1"/>
    <property type="molecule type" value="Genomic_DNA"/>
</dbReference>
<keyword evidence="2" id="KW-0963">Cytoplasm</keyword>
<name>A0A0F9I4J2_9ZZZZ</name>
<organism evidence="8">
    <name type="scientific">marine sediment metagenome</name>
    <dbReference type="NCBI Taxonomy" id="412755"/>
    <lineage>
        <taxon>unclassified sequences</taxon>
        <taxon>metagenomes</taxon>
        <taxon>ecological metagenomes</taxon>
    </lineage>
</organism>
<evidence type="ECO:0000256" key="4">
    <source>
        <dbReference type="ARBA" id="ARBA00022741"/>
    </source>
</evidence>
<dbReference type="PIRSF" id="PIRSF006809">
    <property type="entry name" value="GTP-binding_hflX_prd"/>
    <property type="match status" value="1"/>
</dbReference>
<dbReference type="Pfam" id="PF16360">
    <property type="entry name" value="GTP-bdg_M"/>
    <property type="match status" value="1"/>
</dbReference>
<dbReference type="InterPro" id="IPR016496">
    <property type="entry name" value="GTPase_HflX"/>
</dbReference>
<evidence type="ECO:0000256" key="1">
    <source>
        <dbReference type="ARBA" id="ARBA00004496"/>
    </source>
</evidence>
<dbReference type="AlphaFoldDB" id="A0A0F9I4J2"/>
<dbReference type="FunFam" id="3.40.50.11060:FF:000001">
    <property type="entry name" value="GTPase HflX"/>
    <property type="match status" value="1"/>
</dbReference>
<dbReference type="GO" id="GO:0043022">
    <property type="term" value="F:ribosome binding"/>
    <property type="evidence" value="ECO:0007669"/>
    <property type="project" value="TreeGrafter"/>
</dbReference>
<dbReference type="PANTHER" id="PTHR10229">
    <property type="entry name" value="GTP-BINDING PROTEIN HFLX"/>
    <property type="match status" value="1"/>
</dbReference>
<accession>A0A0F9I4J2</accession>
<dbReference type="InterPro" id="IPR006073">
    <property type="entry name" value="GTP-bd"/>
</dbReference>
<evidence type="ECO:0000259" key="7">
    <source>
        <dbReference type="PROSITE" id="PS51705"/>
    </source>
</evidence>
<proteinExistence type="inferred from homology"/>
<feature type="domain" description="Hflx-type G" evidence="7">
    <location>
        <begin position="205"/>
        <end position="371"/>
    </location>
</feature>
<dbReference type="NCBIfam" id="TIGR00231">
    <property type="entry name" value="small_GTP"/>
    <property type="match status" value="1"/>
</dbReference>
<evidence type="ECO:0000256" key="2">
    <source>
        <dbReference type="ARBA" id="ARBA00022490"/>
    </source>
</evidence>
<keyword evidence="5" id="KW-0460">Magnesium</keyword>
<evidence type="ECO:0000256" key="3">
    <source>
        <dbReference type="ARBA" id="ARBA00022723"/>
    </source>
</evidence>
<dbReference type="Gene3D" id="3.40.50.300">
    <property type="entry name" value="P-loop containing nucleotide triphosphate hydrolases"/>
    <property type="match status" value="1"/>
</dbReference>
<dbReference type="InterPro" id="IPR032305">
    <property type="entry name" value="GTP-bd_M"/>
</dbReference>
<keyword evidence="6" id="KW-0342">GTP-binding</keyword>
<dbReference type="SUPFAM" id="SSF52540">
    <property type="entry name" value="P-loop containing nucleoside triphosphate hydrolases"/>
    <property type="match status" value="1"/>
</dbReference>
<dbReference type="CDD" id="cd01878">
    <property type="entry name" value="HflX"/>
    <property type="match status" value="1"/>
</dbReference>